<comment type="caution">
    <text evidence="2">The sequence shown here is derived from an EMBL/GenBank/DDBJ whole genome shotgun (WGS) entry which is preliminary data.</text>
</comment>
<dbReference type="EMBL" id="JAQQKW010000001">
    <property type="protein sequence ID" value="MDC7692825.1"/>
    <property type="molecule type" value="Genomic_DNA"/>
</dbReference>
<dbReference type="InterPro" id="IPR042099">
    <property type="entry name" value="ANL_N_sf"/>
</dbReference>
<name>A0ABT5I9H0_9CAUL</name>
<protein>
    <recommendedName>
        <fullName evidence="1">Acyl-protein synthetase LuxE domain-containing protein</fullName>
    </recommendedName>
</protein>
<evidence type="ECO:0000259" key="1">
    <source>
        <dbReference type="Pfam" id="PF04443"/>
    </source>
</evidence>
<gene>
    <name evidence="2" type="ORF">PQU94_00875</name>
</gene>
<organism evidence="2 3">
    <name type="scientific">Asticcacaulis currens</name>
    <dbReference type="NCBI Taxonomy" id="2984210"/>
    <lineage>
        <taxon>Bacteria</taxon>
        <taxon>Pseudomonadati</taxon>
        <taxon>Pseudomonadota</taxon>
        <taxon>Alphaproteobacteria</taxon>
        <taxon>Caulobacterales</taxon>
        <taxon>Caulobacteraceae</taxon>
        <taxon>Asticcacaulis</taxon>
    </lineage>
</organism>
<keyword evidence="3" id="KW-1185">Reference proteome</keyword>
<accession>A0ABT5I9H0</accession>
<feature type="domain" description="Acyl-protein synthetase LuxE" evidence="1">
    <location>
        <begin position="19"/>
        <end position="359"/>
    </location>
</feature>
<dbReference type="Pfam" id="PF04443">
    <property type="entry name" value="LuxE"/>
    <property type="match status" value="1"/>
</dbReference>
<dbReference type="InterPro" id="IPR007534">
    <property type="entry name" value="LuxE"/>
</dbReference>
<evidence type="ECO:0000313" key="2">
    <source>
        <dbReference type="EMBL" id="MDC7692825.1"/>
    </source>
</evidence>
<dbReference type="RefSeq" id="WP_272739611.1">
    <property type="nucleotide sequence ID" value="NZ_JAQQKW010000001.1"/>
</dbReference>
<reference evidence="2 3" key="1">
    <citation type="submission" date="2023-01" db="EMBL/GenBank/DDBJ databases">
        <title>Novel species of the genus Asticcacaulis isolated from rivers.</title>
        <authorList>
            <person name="Lu H."/>
        </authorList>
    </citation>
    <scope>NUCLEOTIDE SEQUENCE [LARGE SCALE GENOMIC DNA]</scope>
    <source>
        <strain evidence="2 3">DXS10W</strain>
    </source>
</reference>
<evidence type="ECO:0000313" key="3">
    <source>
        <dbReference type="Proteomes" id="UP001216595"/>
    </source>
</evidence>
<sequence>MLHSSLTLQEQVNDVYEMAKAEKREHLELELNRLTRRHYECCRPYNSILSARGYSPEDTKSLEDIPFLPVRLFKTNKLSSVVDEDIIKVLTSSGTTGQQVSRIYLDKETALLQSSALIRIMQNFLGKKRLPMLVIDHASVIKDRNSFSARGAGIRGMANFGADLTYVLRDEDMSLDFEVLEAFLKKHKGSPILIFGFTFMVWEYFVQPLLNAGKSPDLSQAILIHSGGWKKLIEKAVSNETFKATLKQAARIERVHNFYGMVEQVGSVFVECNHGNLHTPAHADILIRSEKDWTVLPPGDEGLIQVLSALPHSYPGHSLLTEDRGILLGEDDCTCGLKGKYFKVLGRIAQAEARGCSDTHDRTEAA</sequence>
<dbReference type="Gene3D" id="3.40.50.12780">
    <property type="entry name" value="N-terminal domain of ligase-like"/>
    <property type="match status" value="1"/>
</dbReference>
<proteinExistence type="predicted"/>
<dbReference type="Proteomes" id="UP001216595">
    <property type="component" value="Unassembled WGS sequence"/>
</dbReference>